<name>A0A7R9BZX4_9CRUS</name>
<dbReference type="EMBL" id="OA888083">
    <property type="protein sequence ID" value="CAD7283757.1"/>
    <property type="molecule type" value="Genomic_DNA"/>
</dbReference>
<reference evidence="3" key="1">
    <citation type="submission" date="2020-11" db="EMBL/GenBank/DDBJ databases">
        <authorList>
            <person name="Tran Van P."/>
        </authorList>
    </citation>
    <scope>NUCLEOTIDE SEQUENCE</scope>
</reference>
<keyword evidence="4" id="KW-1185">Reference proteome</keyword>
<dbReference type="GO" id="GO:0030687">
    <property type="term" value="C:preribosome, large subunit precursor"/>
    <property type="evidence" value="ECO:0007669"/>
    <property type="project" value="TreeGrafter"/>
</dbReference>
<dbReference type="EMBL" id="CAJPEX010006046">
    <property type="protein sequence ID" value="CAG0923909.1"/>
    <property type="molecule type" value="Genomic_DNA"/>
</dbReference>
<dbReference type="AlphaFoldDB" id="A0A7R9BZX4"/>
<evidence type="ECO:0000313" key="4">
    <source>
        <dbReference type="Proteomes" id="UP000678499"/>
    </source>
</evidence>
<sequence length="105" mass="11753">LLREFSFEQNKTHVSELLNAATAVFLDAGRNHQAGPIETAQLLDSVLDIRQPQFASDGSLLGIKSYMENFPFPFYVILRDIDALPSVLGDALRQWFELVTTPKST</sequence>
<dbReference type="Proteomes" id="UP000678499">
    <property type="component" value="Unassembled WGS sequence"/>
</dbReference>
<dbReference type="GO" id="GO:0005524">
    <property type="term" value="F:ATP binding"/>
    <property type="evidence" value="ECO:0007669"/>
    <property type="project" value="UniProtKB-KW"/>
</dbReference>
<proteinExistence type="predicted"/>
<accession>A0A7R9BZX4</accession>
<dbReference type="PANTHER" id="PTHR48103">
    <property type="entry name" value="MIDASIN-RELATED"/>
    <property type="match status" value="1"/>
</dbReference>
<organism evidence="3">
    <name type="scientific">Notodromas monacha</name>
    <dbReference type="NCBI Taxonomy" id="399045"/>
    <lineage>
        <taxon>Eukaryota</taxon>
        <taxon>Metazoa</taxon>
        <taxon>Ecdysozoa</taxon>
        <taxon>Arthropoda</taxon>
        <taxon>Crustacea</taxon>
        <taxon>Oligostraca</taxon>
        <taxon>Ostracoda</taxon>
        <taxon>Podocopa</taxon>
        <taxon>Podocopida</taxon>
        <taxon>Cypridocopina</taxon>
        <taxon>Cypridoidea</taxon>
        <taxon>Cyprididae</taxon>
        <taxon>Notodromas</taxon>
    </lineage>
</organism>
<evidence type="ECO:0008006" key="5">
    <source>
        <dbReference type="Google" id="ProtNLM"/>
    </source>
</evidence>
<dbReference type="GO" id="GO:0000055">
    <property type="term" value="P:ribosomal large subunit export from nucleus"/>
    <property type="evidence" value="ECO:0007669"/>
    <property type="project" value="TreeGrafter"/>
</dbReference>
<dbReference type="GO" id="GO:0000027">
    <property type="term" value="P:ribosomal large subunit assembly"/>
    <property type="evidence" value="ECO:0007669"/>
    <property type="project" value="TreeGrafter"/>
</dbReference>
<evidence type="ECO:0000256" key="1">
    <source>
        <dbReference type="ARBA" id="ARBA00022741"/>
    </source>
</evidence>
<evidence type="ECO:0000256" key="2">
    <source>
        <dbReference type="ARBA" id="ARBA00022840"/>
    </source>
</evidence>
<gene>
    <name evidence="3" type="ORF">NMOB1V02_LOCUS11368</name>
</gene>
<keyword evidence="1" id="KW-0547">Nucleotide-binding</keyword>
<feature type="non-terminal residue" evidence="3">
    <location>
        <position position="105"/>
    </location>
</feature>
<keyword evidence="2" id="KW-0067">ATP-binding</keyword>
<dbReference type="OrthoDB" id="422220at2759"/>
<dbReference type="PANTHER" id="PTHR48103:SF2">
    <property type="entry name" value="MIDASIN"/>
    <property type="match status" value="1"/>
</dbReference>
<protein>
    <recommendedName>
        <fullName evidence="5">Midasin</fullName>
    </recommendedName>
</protein>
<evidence type="ECO:0000313" key="3">
    <source>
        <dbReference type="EMBL" id="CAD7283757.1"/>
    </source>
</evidence>
<dbReference type="GO" id="GO:0005634">
    <property type="term" value="C:nucleus"/>
    <property type="evidence" value="ECO:0007669"/>
    <property type="project" value="TreeGrafter"/>
</dbReference>